<dbReference type="InterPro" id="IPR037069">
    <property type="entry name" value="AcylCoA_DH/ox_N_sf"/>
</dbReference>
<evidence type="ECO:0000313" key="5">
    <source>
        <dbReference type="Proteomes" id="UP000542674"/>
    </source>
</evidence>
<evidence type="ECO:0000259" key="2">
    <source>
        <dbReference type="Pfam" id="PF02771"/>
    </source>
</evidence>
<organism evidence="4 5">
    <name type="scientific">Saccharothrix violaceirubra</name>
    <dbReference type="NCBI Taxonomy" id="413306"/>
    <lineage>
        <taxon>Bacteria</taxon>
        <taxon>Bacillati</taxon>
        <taxon>Actinomycetota</taxon>
        <taxon>Actinomycetes</taxon>
        <taxon>Pseudonocardiales</taxon>
        <taxon>Pseudonocardiaceae</taxon>
        <taxon>Saccharothrix</taxon>
    </lineage>
</organism>
<dbReference type="RefSeq" id="WP_184667517.1">
    <property type="nucleotide sequence ID" value="NZ_BAABAI010000031.1"/>
</dbReference>
<name>A0A7W7T352_9PSEU</name>
<dbReference type="Pfam" id="PF02771">
    <property type="entry name" value="Acyl-CoA_dh_N"/>
    <property type="match status" value="1"/>
</dbReference>
<reference evidence="4 5" key="1">
    <citation type="submission" date="2020-08" db="EMBL/GenBank/DDBJ databases">
        <title>Sequencing the genomes of 1000 actinobacteria strains.</title>
        <authorList>
            <person name="Klenk H.-P."/>
        </authorList>
    </citation>
    <scope>NUCLEOTIDE SEQUENCE [LARGE SCALE GENOMIC DNA]</scope>
    <source>
        <strain evidence="4 5">DSM 45084</strain>
    </source>
</reference>
<dbReference type="InterPro" id="IPR013786">
    <property type="entry name" value="AcylCoA_DH/ox_N"/>
</dbReference>
<proteinExistence type="predicted"/>
<sequence>MGELFETIRTGAAEADRVGRLPDTVVNALVEAGVTRRLAPARFGGGQLDLPAWVAEIEALSAADGSAGWTAMTTSATSALAWYLPEETADEVFSPPDAVVAGTAAPRGTLTGDRVTGRWGWGSAVDWCTWVVGGISTPEGPRLALFPRADVIVHETWDVAGLRGTASHEWEVVDAFVPADRRVWPPSLHVEAPLPSFPFFSFLAMGVASVCLGIAGRALDEVESTDGLLDLATADARLAAARAFLRAEVDERWASALTGGESTLRQRARLRLACSHAAHEAVSVTRSAFEVAGGSAVFSSSPLQRCLRDVHVAAQHAMVSRRLFETYARVRLDLPVDTGRL</sequence>
<dbReference type="InterPro" id="IPR046373">
    <property type="entry name" value="Acyl-CoA_Oxase/DH_mid-dom_sf"/>
</dbReference>
<dbReference type="AlphaFoldDB" id="A0A7W7T352"/>
<evidence type="ECO:0000256" key="1">
    <source>
        <dbReference type="ARBA" id="ARBA00023002"/>
    </source>
</evidence>
<evidence type="ECO:0000313" key="4">
    <source>
        <dbReference type="EMBL" id="MBB4964485.1"/>
    </source>
</evidence>
<dbReference type="SUPFAM" id="SSF47203">
    <property type="entry name" value="Acyl-CoA dehydrogenase C-terminal domain-like"/>
    <property type="match status" value="1"/>
</dbReference>
<protein>
    <submittedName>
        <fullName evidence="4">Alkylation response protein AidB-like acyl-CoA dehydrogenase</fullName>
    </submittedName>
</protein>
<dbReference type="GO" id="GO:0050660">
    <property type="term" value="F:flavin adenine dinucleotide binding"/>
    <property type="evidence" value="ECO:0007669"/>
    <property type="project" value="InterPro"/>
</dbReference>
<dbReference type="Pfam" id="PF08028">
    <property type="entry name" value="Acyl-CoA_dh_2"/>
    <property type="match status" value="1"/>
</dbReference>
<dbReference type="InterPro" id="IPR009100">
    <property type="entry name" value="AcylCoA_DH/oxidase_NM_dom_sf"/>
</dbReference>
<feature type="domain" description="Acyl-CoA dehydrogenase C-terminal" evidence="3">
    <location>
        <begin position="230"/>
        <end position="320"/>
    </location>
</feature>
<accession>A0A7W7T352</accession>
<dbReference type="InterPro" id="IPR036250">
    <property type="entry name" value="AcylCo_DH-like_C"/>
</dbReference>
<dbReference type="InterPro" id="IPR013107">
    <property type="entry name" value="Acyl-CoA_DH_C"/>
</dbReference>
<gene>
    <name evidence="4" type="ORF">F4559_001844</name>
</gene>
<comment type="caution">
    <text evidence="4">The sequence shown here is derived from an EMBL/GenBank/DDBJ whole genome shotgun (WGS) entry which is preliminary data.</text>
</comment>
<dbReference type="Proteomes" id="UP000542674">
    <property type="component" value="Unassembled WGS sequence"/>
</dbReference>
<dbReference type="Gene3D" id="1.10.540.10">
    <property type="entry name" value="Acyl-CoA dehydrogenase/oxidase, N-terminal domain"/>
    <property type="match status" value="1"/>
</dbReference>
<dbReference type="GO" id="GO:0016627">
    <property type="term" value="F:oxidoreductase activity, acting on the CH-CH group of donors"/>
    <property type="evidence" value="ECO:0007669"/>
    <property type="project" value="InterPro"/>
</dbReference>
<dbReference type="Gene3D" id="2.40.110.10">
    <property type="entry name" value="Butyryl-CoA Dehydrogenase, subunit A, domain 2"/>
    <property type="match status" value="1"/>
</dbReference>
<dbReference type="SUPFAM" id="SSF56645">
    <property type="entry name" value="Acyl-CoA dehydrogenase NM domain-like"/>
    <property type="match status" value="1"/>
</dbReference>
<keyword evidence="1" id="KW-0560">Oxidoreductase</keyword>
<evidence type="ECO:0000259" key="3">
    <source>
        <dbReference type="Pfam" id="PF08028"/>
    </source>
</evidence>
<dbReference type="EMBL" id="JACHJS010000001">
    <property type="protein sequence ID" value="MBB4964485.1"/>
    <property type="molecule type" value="Genomic_DNA"/>
</dbReference>
<dbReference type="Gene3D" id="1.20.140.10">
    <property type="entry name" value="Butyryl-CoA Dehydrogenase, subunit A, domain 3"/>
    <property type="match status" value="1"/>
</dbReference>
<keyword evidence="5" id="KW-1185">Reference proteome</keyword>
<feature type="domain" description="Acyl-CoA dehydrogenase/oxidase N-terminal" evidence="2">
    <location>
        <begin position="7"/>
        <end position="76"/>
    </location>
</feature>